<organism evidence="1 2">
    <name type="scientific">Linum trigynum</name>
    <dbReference type="NCBI Taxonomy" id="586398"/>
    <lineage>
        <taxon>Eukaryota</taxon>
        <taxon>Viridiplantae</taxon>
        <taxon>Streptophyta</taxon>
        <taxon>Embryophyta</taxon>
        <taxon>Tracheophyta</taxon>
        <taxon>Spermatophyta</taxon>
        <taxon>Magnoliopsida</taxon>
        <taxon>eudicotyledons</taxon>
        <taxon>Gunneridae</taxon>
        <taxon>Pentapetalae</taxon>
        <taxon>rosids</taxon>
        <taxon>fabids</taxon>
        <taxon>Malpighiales</taxon>
        <taxon>Linaceae</taxon>
        <taxon>Linum</taxon>
    </lineage>
</organism>
<accession>A0AAV2E4Z9</accession>
<reference evidence="1 2" key="1">
    <citation type="submission" date="2024-04" db="EMBL/GenBank/DDBJ databases">
        <authorList>
            <person name="Fracassetti M."/>
        </authorList>
    </citation>
    <scope>NUCLEOTIDE SEQUENCE [LARGE SCALE GENOMIC DNA]</scope>
</reference>
<keyword evidence="2" id="KW-1185">Reference proteome</keyword>
<evidence type="ECO:0000313" key="2">
    <source>
        <dbReference type="Proteomes" id="UP001497516"/>
    </source>
</evidence>
<gene>
    <name evidence="1" type="ORF">LTRI10_LOCUS22251</name>
</gene>
<name>A0AAV2E4Z9_9ROSI</name>
<evidence type="ECO:0000313" key="1">
    <source>
        <dbReference type="EMBL" id="CAL1380833.1"/>
    </source>
</evidence>
<protein>
    <submittedName>
        <fullName evidence="1">Uncharacterized protein</fullName>
    </submittedName>
</protein>
<dbReference type="Proteomes" id="UP001497516">
    <property type="component" value="Chromosome 4"/>
</dbReference>
<sequence length="71" mass="7945">MKSKTAAFDHLSSLFKTAVPIRRLRCELVGESDVEYSTDPTSKELLHGESIAVSILRHIGQHQISAMLHQE</sequence>
<dbReference type="EMBL" id="OZ034817">
    <property type="protein sequence ID" value="CAL1380833.1"/>
    <property type="molecule type" value="Genomic_DNA"/>
</dbReference>
<dbReference type="AlphaFoldDB" id="A0AAV2E4Z9"/>
<proteinExistence type="predicted"/>